<dbReference type="InterPro" id="IPR005548">
    <property type="entry name" value="Cell_div_FtsQ/DivIB_C"/>
</dbReference>
<dbReference type="GO" id="GO:0090529">
    <property type="term" value="P:cell septum assembly"/>
    <property type="evidence" value="ECO:0007669"/>
    <property type="project" value="InterPro"/>
</dbReference>
<evidence type="ECO:0000256" key="6">
    <source>
        <dbReference type="ARBA" id="ARBA00022989"/>
    </source>
</evidence>
<dbReference type="STRING" id="1547922.ISF6_2960"/>
<dbReference type="InterPro" id="IPR045335">
    <property type="entry name" value="FtsQ_C_sf"/>
</dbReference>
<evidence type="ECO:0000256" key="2">
    <source>
        <dbReference type="ARBA" id="ARBA00022475"/>
    </source>
</evidence>
<dbReference type="Pfam" id="PF03799">
    <property type="entry name" value="FtsQ_DivIB_C"/>
    <property type="match status" value="1"/>
</dbReference>
<evidence type="ECO:0000256" key="8">
    <source>
        <dbReference type="ARBA" id="ARBA00023306"/>
    </source>
</evidence>
<keyword evidence="6 9" id="KW-1133">Transmembrane helix</keyword>
<keyword evidence="5 9" id="KW-0812">Transmembrane</keyword>
<keyword evidence="3 9" id="KW-0997">Cell inner membrane</keyword>
<reference evidence="11 12" key="2">
    <citation type="journal article" date="2016" name="Science">
        <title>A bacterium that degrades and assimilates poly(ethylene terephthalate).</title>
        <authorList>
            <person name="Yoshida S."/>
            <person name="Hiraga K."/>
            <person name="Takehana T."/>
            <person name="Taniguchi I."/>
            <person name="Yamaji H."/>
            <person name="Maeda Y."/>
            <person name="Toyohara K."/>
            <person name="Miyamoto K."/>
            <person name="Kimura Y."/>
            <person name="Oda K."/>
        </authorList>
    </citation>
    <scope>NUCLEOTIDE SEQUENCE [LARGE SCALE GENOMIC DNA]</scope>
    <source>
        <strain evidence="12">NBRC 110686 / TISTR 2288 / 201-F6</strain>
    </source>
</reference>
<dbReference type="Gene3D" id="3.40.50.11690">
    <property type="entry name" value="Cell division protein FtsQ/DivIB"/>
    <property type="match status" value="1"/>
</dbReference>
<reference evidence="12" key="1">
    <citation type="submission" date="2015-07" db="EMBL/GenBank/DDBJ databases">
        <title>Discovery of a poly(ethylene terephthalate assimilation.</title>
        <authorList>
            <person name="Yoshida S."/>
            <person name="Hiraga K."/>
            <person name="Takehana T."/>
            <person name="Taniguchi I."/>
            <person name="Yamaji H."/>
            <person name="Maeda Y."/>
            <person name="Toyohara K."/>
            <person name="Miyamoto K."/>
            <person name="Kimura Y."/>
            <person name="Oda K."/>
        </authorList>
    </citation>
    <scope>NUCLEOTIDE SEQUENCE [LARGE SCALE GENOMIC DNA]</scope>
    <source>
        <strain evidence="12">NBRC 110686 / TISTR 2288 / 201-F6</strain>
    </source>
</reference>
<dbReference type="InterPro" id="IPR026579">
    <property type="entry name" value="FtsQ"/>
</dbReference>
<dbReference type="EMBL" id="BBYR01000042">
    <property type="protein sequence ID" value="GAP37105.1"/>
    <property type="molecule type" value="Genomic_DNA"/>
</dbReference>
<dbReference type="Pfam" id="PF08478">
    <property type="entry name" value="POTRA_1"/>
    <property type="match status" value="1"/>
</dbReference>
<comment type="similarity">
    <text evidence="9">Belongs to the FtsQ/DivIB family. FtsQ subfamily.</text>
</comment>
<protein>
    <recommendedName>
        <fullName evidence="9">Cell division protein FtsQ</fullName>
    </recommendedName>
</protein>
<comment type="caution">
    <text evidence="11">The sequence shown here is derived from an EMBL/GenBank/DDBJ whole genome shotgun (WGS) entry which is preliminary data.</text>
</comment>
<keyword evidence="4 9" id="KW-0132">Cell division</keyword>
<comment type="subunit">
    <text evidence="9">Part of a complex composed of FtsB, FtsL and FtsQ.</text>
</comment>
<feature type="transmembrane region" description="Helical" evidence="9">
    <location>
        <begin position="28"/>
        <end position="50"/>
    </location>
</feature>
<dbReference type="PANTHER" id="PTHR35851">
    <property type="entry name" value="CELL DIVISION PROTEIN FTSQ"/>
    <property type="match status" value="1"/>
</dbReference>
<comment type="function">
    <text evidence="9">Essential cell division protein. May link together the upstream cell division proteins, which are predominantly cytoplasmic, with the downstream cell division proteins, which are predominantly periplasmic. May control correct divisome assembly.</text>
</comment>
<dbReference type="AlphaFoldDB" id="A0A0K8P4L5"/>
<accession>A0A0K8P4L5</accession>
<keyword evidence="12" id="KW-1185">Reference proteome</keyword>
<dbReference type="GO" id="GO:0043093">
    <property type="term" value="P:FtsZ-dependent cytokinesis"/>
    <property type="evidence" value="ECO:0007669"/>
    <property type="project" value="UniProtKB-UniRule"/>
</dbReference>
<sequence length="279" mass="30799">MATIVRTPRAPVPPPPLALPLDVRAMNATAQALFVLAALGLVAMLAMWAMRQPVFTLRAIHVDGEVMHNSEATIRANAGPKLAGNFFTMDLKAAQRAFESVPWVRHAIVRRVWPDRLLVSLEEHRVAALWSPVGSEDDADDKLVNTHGEVFEVNLGDVEDDELPTLSGPAGSAAEMLEALHRLQPLYARIERRIDTLTQSNRGSWRVEFDGGGRVELGRGTLEELLARSERFVETVGPIAQRYQRPLEYADLRHQDGYALRLRGVSTTLTAAEKKSSGN</sequence>
<dbReference type="GO" id="GO:0005886">
    <property type="term" value="C:plasma membrane"/>
    <property type="evidence" value="ECO:0007669"/>
    <property type="project" value="UniProtKB-SubCell"/>
</dbReference>
<comment type="subcellular location">
    <subcellularLocation>
        <location evidence="9">Cell inner membrane</location>
        <topology evidence="9">Single-pass type II membrane protein</topology>
    </subcellularLocation>
    <subcellularLocation>
        <location evidence="1">Membrane</location>
    </subcellularLocation>
    <text evidence="9">Localizes to the division septum.</text>
</comment>
<evidence type="ECO:0000256" key="9">
    <source>
        <dbReference type="HAMAP-Rule" id="MF_00911"/>
    </source>
</evidence>
<evidence type="ECO:0000256" key="1">
    <source>
        <dbReference type="ARBA" id="ARBA00004370"/>
    </source>
</evidence>
<dbReference type="InterPro" id="IPR034746">
    <property type="entry name" value="POTRA"/>
</dbReference>
<gene>
    <name evidence="9" type="primary">ftsQ</name>
    <name evidence="11" type="ORF">ISF6_2960</name>
</gene>
<feature type="domain" description="POTRA" evidence="10">
    <location>
        <begin position="55"/>
        <end position="124"/>
    </location>
</feature>
<dbReference type="InterPro" id="IPR013685">
    <property type="entry name" value="POTRA_FtsQ_type"/>
</dbReference>
<evidence type="ECO:0000256" key="5">
    <source>
        <dbReference type="ARBA" id="ARBA00022692"/>
    </source>
</evidence>
<proteinExistence type="inferred from homology"/>
<evidence type="ECO:0000313" key="11">
    <source>
        <dbReference type="EMBL" id="GAP37105.1"/>
    </source>
</evidence>
<keyword evidence="8 9" id="KW-0131">Cell cycle</keyword>
<dbReference type="RefSeq" id="WP_054021052.1">
    <property type="nucleotide sequence ID" value="NZ_BBYR01000042.1"/>
</dbReference>
<keyword evidence="2 9" id="KW-1003">Cell membrane</keyword>
<keyword evidence="7 9" id="KW-0472">Membrane</keyword>
<name>A0A0K8P4L5_PISS1</name>
<dbReference type="PROSITE" id="PS51779">
    <property type="entry name" value="POTRA"/>
    <property type="match status" value="1"/>
</dbReference>
<dbReference type="OrthoDB" id="9790370at2"/>
<organism evidence="11 12">
    <name type="scientific">Piscinibacter sakaiensis</name>
    <name type="common">Ideonella sakaiensis</name>
    <dbReference type="NCBI Taxonomy" id="1547922"/>
    <lineage>
        <taxon>Bacteria</taxon>
        <taxon>Pseudomonadati</taxon>
        <taxon>Pseudomonadota</taxon>
        <taxon>Betaproteobacteria</taxon>
        <taxon>Burkholderiales</taxon>
        <taxon>Sphaerotilaceae</taxon>
        <taxon>Piscinibacter</taxon>
    </lineage>
</organism>
<evidence type="ECO:0000256" key="3">
    <source>
        <dbReference type="ARBA" id="ARBA00022519"/>
    </source>
</evidence>
<evidence type="ECO:0000256" key="4">
    <source>
        <dbReference type="ARBA" id="ARBA00022618"/>
    </source>
</evidence>
<dbReference type="Gene3D" id="3.10.20.310">
    <property type="entry name" value="membrane protein fhac"/>
    <property type="match status" value="1"/>
</dbReference>
<evidence type="ECO:0000256" key="7">
    <source>
        <dbReference type="ARBA" id="ARBA00023136"/>
    </source>
</evidence>
<dbReference type="PANTHER" id="PTHR35851:SF1">
    <property type="entry name" value="CELL DIVISION PROTEIN FTSQ"/>
    <property type="match status" value="1"/>
</dbReference>
<evidence type="ECO:0000313" key="12">
    <source>
        <dbReference type="Proteomes" id="UP000037660"/>
    </source>
</evidence>
<dbReference type="Proteomes" id="UP000037660">
    <property type="component" value="Unassembled WGS sequence"/>
</dbReference>
<dbReference type="HAMAP" id="MF_00911">
    <property type="entry name" value="FtsQ_subfam"/>
    <property type="match status" value="1"/>
</dbReference>
<evidence type="ECO:0000259" key="10">
    <source>
        <dbReference type="PROSITE" id="PS51779"/>
    </source>
</evidence>
<dbReference type="GO" id="GO:0032153">
    <property type="term" value="C:cell division site"/>
    <property type="evidence" value="ECO:0007669"/>
    <property type="project" value="UniProtKB-UniRule"/>
</dbReference>